<sequence length="8" mass="896">PKAIKLKV</sequence>
<comment type="caution">
    <text evidence="1">The sequence shown here is derived from an EMBL/GenBank/DDBJ whole genome shotgun (WGS) entry which is preliminary data.</text>
</comment>
<gene>
    <name evidence="1" type="ORF">FOXB_06876</name>
</gene>
<proteinExistence type="predicted"/>
<reference evidence="1" key="1">
    <citation type="journal article" date="2012" name="Mol. Plant Microbe Interact.">
        <title>A highly conserved effector in Fusarium oxysporum is required for full virulence on Arabidopsis.</title>
        <authorList>
            <person name="Thatcher L.F."/>
            <person name="Gardiner D.M."/>
            <person name="Kazan K."/>
            <person name="Manners J."/>
        </authorList>
    </citation>
    <scope>NUCLEOTIDE SEQUENCE [LARGE SCALE GENOMIC DNA]</scope>
    <source>
        <strain evidence="1">Fo5176</strain>
    </source>
</reference>
<name>F9FKE7_FUSOF</name>
<feature type="non-terminal residue" evidence="1">
    <location>
        <position position="1"/>
    </location>
</feature>
<evidence type="ECO:0000313" key="1">
    <source>
        <dbReference type="EMBL" id="EGU82610.1"/>
    </source>
</evidence>
<dbReference type="EMBL" id="AFQF01002063">
    <property type="protein sequence ID" value="EGU82610.1"/>
    <property type="molecule type" value="Genomic_DNA"/>
</dbReference>
<protein>
    <submittedName>
        <fullName evidence="1">Uncharacterized protein</fullName>
    </submittedName>
</protein>
<accession>F9FKE7</accession>
<organism evidence="1">
    <name type="scientific">Fusarium oxysporum (strain Fo5176)</name>
    <name type="common">Fusarium vascular wilt</name>
    <dbReference type="NCBI Taxonomy" id="660025"/>
    <lineage>
        <taxon>Eukaryota</taxon>
        <taxon>Fungi</taxon>
        <taxon>Dikarya</taxon>
        <taxon>Ascomycota</taxon>
        <taxon>Pezizomycotina</taxon>
        <taxon>Sordariomycetes</taxon>
        <taxon>Hypocreomycetidae</taxon>
        <taxon>Hypocreales</taxon>
        <taxon>Nectriaceae</taxon>
        <taxon>Fusarium</taxon>
        <taxon>Fusarium oxysporum species complex</taxon>
    </lineage>
</organism>